<dbReference type="GO" id="GO:0004857">
    <property type="term" value="F:enzyme inhibitor activity"/>
    <property type="evidence" value="ECO:0007669"/>
    <property type="project" value="InterPro"/>
</dbReference>
<dbReference type="SUPFAM" id="SSF51126">
    <property type="entry name" value="Pectin lyase-like"/>
    <property type="match status" value="1"/>
</dbReference>
<evidence type="ECO:0000256" key="8">
    <source>
        <dbReference type="ARBA" id="ARBA00022801"/>
    </source>
</evidence>
<evidence type="ECO:0000256" key="5">
    <source>
        <dbReference type="ARBA" id="ARBA00013229"/>
    </source>
</evidence>
<keyword evidence="10" id="KW-0961">Cell wall biogenesis/degradation</keyword>
<keyword evidence="8 13" id="KW-0378">Hydrolase</keyword>
<keyword evidence="16" id="KW-1185">Reference proteome</keyword>
<evidence type="ECO:0000256" key="10">
    <source>
        <dbReference type="ARBA" id="ARBA00023316"/>
    </source>
</evidence>
<evidence type="ECO:0000256" key="12">
    <source>
        <dbReference type="PROSITE-ProRule" id="PRU10040"/>
    </source>
</evidence>
<dbReference type="PROSITE" id="PS00503">
    <property type="entry name" value="PECTINESTERASE_2"/>
    <property type="match status" value="1"/>
</dbReference>
<keyword evidence="9 13" id="KW-0063">Aspartyl esterase</keyword>
<organism evidence="15">
    <name type="scientific">Salvia splendens</name>
    <name type="common">Scarlet sage</name>
    <dbReference type="NCBI Taxonomy" id="180675"/>
    <lineage>
        <taxon>Eukaryota</taxon>
        <taxon>Viridiplantae</taxon>
        <taxon>Streptophyta</taxon>
        <taxon>Embryophyta</taxon>
        <taxon>Tracheophyta</taxon>
        <taxon>Spermatophyta</taxon>
        <taxon>Magnoliopsida</taxon>
        <taxon>eudicotyledons</taxon>
        <taxon>Gunneridae</taxon>
        <taxon>Pentapetalae</taxon>
        <taxon>asterids</taxon>
        <taxon>lamiids</taxon>
        <taxon>Lamiales</taxon>
        <taxon>Lamiaceae</taxon>
        <taxon>Nepetoideae</taxon>
        <taxon>Mentheae</taxon>
        <taxon>Salviinae</taxon>
        <taxon>Salvia</taxon>
        <taxon>Salvia subgen. Calosphace</taxon>
        <taxon>core Calosphace</taxon>
    </lineage>
</organism>
<dbReference type="InterPro" id="IPR000070">
    <property type="entry name" value="Pectinesterase_cat"/>
</dbReference>
<evidence type="ECO:0000256" key="11">
    <source>
        <dbReference type="ARBA" id="ARBA00047928"/>
    </source>
</evidence>
<dbReference type="EMBL" id="PNBA02000010">
    <property type="protein sequence ID" value="KAG6411608.1"/>
    <property type="molecule type" value="Genomic_DNA"/>
</dbReference>
<proteinExistence type="inferred from homology"/>
<evidence type="ECO:0000256" key="2">
    <source>
        <dbReference type="ARBA" id="ARBA00005184"/>
    </source>
</evidence>
<dbReference type="GO" id="GO:0045490">
    <property type="term" value="P:pectin catabolic process"/>
    <property type="evidence" value="ECO:0007669"/>
    <property type="project" value="UniProtKB-UniRule"/>
</dbReference>
<feature type="chain" id="PRO_5036518775" description="Pectinesterase" evidence="13">
    <location>
        <begin position="24"/>
        <end position="523"/>
    </location>
</feature>
<dbReference type="PANTHER" id="PTHR31707">
    <property type="entry name" value="PECTINESTERASE"/>
    <property type="match status" value="1"/>
</dbReference>
<feature type="active site" evidence="12">
    <location>
        <position position="364"/>
    </location>
</feature>
<keyword evidence="13" id="KW-0732">Signal</keyword>
<reference evidence="15" key="1">
    <citation type="submission" date="2018-01" db="EMBL/GenBank/DDBJ databases">
        <authorList>
            <person name="Mao J.F."/>
        </authorList>
    </citation>
    <scope>NUCLEOTIDE SEQUENCE</scope>
    <source>
        <strain evidence="15">Huo1</strain>
        <tissue evidence="15">Leaf</tissue>
    </source>
</reference>
<dbReference type="InterPro" id="IPR011050">
    <property type="entry name" value="Pectin_lyase_fold/virulence"/>
</dbReference>
<dbReference type="AlphaFoldDB" id="A0A8X8XDT5"/>
<dbReference type="CDD" id="cd15799">
    <property type="entry name" value="PMEI-like_4"/>
    <property type="match status" value="1"/>
</dbReference>
<comment type="similarity">
    <text evidence="3">In the N-terminal section; belongs to the PMEI family.</text>
</comment>
<dbReference type="Gene3D" id="2.160.20.10">
    <property type="entry name" value="Single-stranded right-handed beta-helix, Pectin lyase-like"/>
    <property type="match status" value="1"/>
</dbReference>
<dbReference type="SMART" id="SM00856">
    <property type="entry name" value="PMEI"/>
    <property type="match status" value="1"/>
</dbReference>
<evidence type="ECO:0000256" key="7">
    <source>
        <dbReference type="ARBA" id="ARBA00022525"/>
    </source>
</evidence>
<keyword evidence="7" id="KW-0964">Secreted</keyword>
<evidence type="ECO:0000256" key="13">
    <source>
        <dbReference type="RuleBase" id="RU000589"/>
    </source>
</evidence>
<reference evidence="15" key="2">
    <citation type="submission" date="2020-08" db="EMBL/GenBank/DDBJ databases">
        <title>Plant Genome Project.</title>
        <authorList>
            <person name="Zhang R.-G."/>
        </authorList>
    </citation>
    <scope>NUCLEOTIDE SEQUENCE</scope>
    <source>
        <strain evidence="15">Huo1</strain>
        <tissue evidence="15">Leaf</tissue>
    </source>
</reference>
<gene>
    <name evidence="15" type="ORF">SASPL_129691</name>
</gene>
<evidence type="ECO:0000313" key="16">
    <source>
        <dbReference type="Proteomes" id="UP000298416"/>
    </source>
</evidence>
<evidence type="ECO:0000256" key="6">
    <source>
        <dbReference type="ARBA" id="ARBA00022512"/>
    </source>
</evidence>
<evidence type="ECO:0000313" key="15">
    <source>
        <dbReference type="EMBL" id="KAG6411608.1"/>
    </source>
</evidence>
<dbReference type="InterPro" id="IPR035513">
    <property type="entry name" value="Invertase/methylesterase_inhib"/>
</dbReference>
<dbReference type="Proteomes" id="UP000298416">
    <property type="component" value="Unassembled WGS sequence"/>
</dbReference>
<dbReference type="InterPro" id="IPR006501">
    <property type="entry name" value="Pectinesterase_inhib_dom"/>
</dbReference>
<comment type="caution">
    <text evidence="15">The sequence shown here is derived from an EMBL/GenBank/DDBJ whole genome shotgun (WGS) entry which is preliminary data.</text>
</comment>
<evidence type="ECO:0000256" key="4">
    <source>
        <dbReference type="ARBA" id="ARBA00007786"/>
    </source>
</evidence>
<comment type="pathway">
    <text evidence="2 13">Glycan metabolism; pectin degradation; 2-dehydro-3-deoxy-D-gluconate from pectin: step 1/5.</text>
</comment>
<dbReference type="Gene3D" id="1.20.140.40">
    <property type="entry name" value="Invertase/pectin methylesterase inhibitor family protein"/>
    <property type="match status" value="1"/>
</dbReference>
<feature type="signal peptide" evidence="13">
    <location>
        <begin position="1"/>
        <end position="23"/>
    </location>
</feature>
<comment type="similarity">
    <text evidence="4">In the C-terminal section; belongs to the pectinesterase family.</text>
</comment>
<feature type="domain" description="Pectinesterase inhibitor" evidence="14">
    <location>
        <begin position="21"/>
        <end position="156"/>
    </location>
</feature>
<dbReference type="EC" id="3.1.1.11" evidence="5 13"/>
<dbReference type="SUPFAM" id="SSF101148">
    <property type="entry name" value="Plant invertase/pectin methylesterase inhibitor"/>
    <property type="match status" value="1"/>
</dbReference>
<dbReference type="InterPro" id="IPR033131">
    <property type="entry name" value="Pectinesterase_Asp_AS"/>
</dbReference>
<protein>
    <recommendedName>
        <fullName evidence="5 13">Pectinesterase</fullName>
        <ecNumber evidence="5 13">3.1.1.11</ecNumber>
    </recommendedName>
</protein>
<evidence type="ECO:0000256" key="1">
    <source>
        <dbReference type="ARBA" id="ARBA00004191"/>
    </source>
</evidence>
<comment type="catalytic activity">
    <reaction evidence="11 13">
        <text>[(1-&gt;4)-alpha-D-galacturonosyl methyl ester](n) + n H2O = [(1-&gt;4)-alpha-D-galacturonosyl](n) + n methanol + n H(+)</text>
        <dbReference type="Rhea" id="RHEA:22380"/>
        <dbReference type="Rhea" id="RHEA-COMP:14570"/>
        <dbReference type="Rhea" id="RHEA-COMP:14573"/>
        <dbReference type="ChEBI" id="CHEBI:15377"/>
        <dbReference type="ChEBI" id="CHEBI:15378"/>
        <dbReference type="ChEBI" id="CHEBI:17790"/>
        <dbReference type="ChEBI" id="CHEBI:140522"/>
        <dbReference type="ChEBI" id="CHEBI:140523"/>
        <dbReference type="EC" id="3.1.1.11"/>
    </reaction>
</comment>
<sequence>MACGLWKTLFMLVVVFLADVGRGDLSESACLKVPVSEFSGTVKSTVGVVQKVVAIVSKFAGKVGDFRLSNAVSDCLELMDVSMDQLSSALSASLNTYGKSNGTGNVIDDVKTLLSGALTNQDSCIEGFDGTNGVVKGLVSGSLDHVTSLVLNLLSMVKSNSGGGRRLTSSDRFPRWIESRDRKLLESASGATADAVVAADGSGNFSSVAEAVRAAPEYSARKYVIYVKRGVYEEYVEVGKKKWNIMMIGDGADATVISGNRSFVDGWTTYRSTTFGHVSWHVYAIDLRALIMKQNEAAKGQGFIARDMTFENTAGPRKHQAVAYRSDSDRSVLYRCNVRGYQDTLYSHSMRQFYRECKISGTVDFIFGDGKAVFQNCEITARNGLPNQKNTITAQGRKDYSEETGFSIQFCNISAEPGIAIPTYLGRPWKLYSRTVVMQSYIGSAVRPEGWLEWNGDFALDTLFYAEYMNYGPGAGIEARVKWPGFRVLNGSDEAKRYTVAEFIVGNTWLPTTGVRYIAGLTN</sequence>
<accession>A0A8X8XDT5</accession>
<name>A0A8X8XDT5_SALSN</name>
<dbReference type="GO" id="GO:0042545">
    <property type="term" value="P:cell wall modification"/>
    <property type="evidence" value="ECO:0007669"/>
    <property type="project" value="UniProtKB-UniRule"/>
</dbReference>
<dbReference type="FunFam" id="2.160.20.10:FF:000029">
    <property type="entry name" value="Pectinesterase 4"/>
    <property type="match status" value="1"/>
</dbReference>
<dbReference type="InterPro" id="IPR012334">
    <property type="entry name" value="Pectin_lyas_fold"/>
</dbReference>
<keyword evidence="6" id="KW-0134">Cell wall</keyword>
<evidence type="ECO:0000259" key="14">
    <source>
        <dbReference type="SMART" id="SM00856"/>
    </source>
</evidence>
<dbReference type="Pfam" id="PF01095">
    <property type="entry name" value="Pectinesterase"/>
    <property type="match status" value="1"/>
</dbReference>
<dbReference type="Pfam" id="PF04043">
    <property type="entry name" value="PMEI"/>
    <property type="match status" value="1"/>
</dbReference>
<evidence type="ECO:0000256" key="3">
    <source>
        <dbReference type="ARBA" id="ARBA00006027"/>
    </source>
</evidence>
<comment type="subcellular location">
    <subcellularLocation>
        <location evidence="1">Secreted</location>
        <location evidence="1">Cell wall</location>
    </subcellularLocation>
</comment>
<evidence type="ECO:0000256" key="9">
    <source>
        <dbReference type="ARBA" id="ARBA00023085"/>
    </source>
</evidence>
<dbReference type="GO" id="GO:0030599">
    <property type="term" value="F:pectinesterase activity"/>
    <property type="evidence" value="ECO:0007669"/>
    <property type="project" value="UniProtKB-UniRule"/>
</dbReference>